<proteinExistence type="predicted"/>
<gene>
    <name evidence="1" type="ORF">GN244_ATG13046</name>
</gene>
<dbReference type="AlphaFoldDB" id="A0A833SPK2"/>
<keyword evidence="2" id="KW-1185">Reference proteome</keyword>
<dbReference type="EMBL" id="WSZM01000334">
    <property type="protein sequence ID" value="KAF4034933.1"/>
    <property type="molecule type" value="Genomic_DNA"/>
</dbReference>
<name>A0A833SPK2_PHYIN</name>
<reference evidence="1" key="1">
    <citation type="submission" date="2020-04" db="EMBL/GenBank/DDBJ databases">
        <title>Hybrid Assembly of Korean Phytophthora infestans isolates.</title>
        <authorList>
            <person name="Prokchorchik M."/>
            <person name="Lee Y."/>
            <person name="Seo J."/>
            <person name="Cho J.-H."/>
            <person name="Park Y.-E."/>
            <person name="Jang D.-C."/>
            <person name="Im J.-S."/>
            <person name="Choi J.-G."/>
            <person name="Park H.-J."/>
            <person name="Lee G.-B."/>
            <person name="Lee Y.-G."/>
            <person name="Hong S.-Y."/>
            <person name="Cho K."/>
            <person name="Sohn K.H."/>
        </authorList>
    </citation>
    <scope>NUCLEOTIDE SEQUENCE</scope>
    <source>
        <strain evidence="1">KR_1_A1</strain>
    </source>
</reference>
<evidence type="ECO:0000313" key="2">
    <source>
        <dbReference type="Proteomes" id="UP000602510"/>
    </source>
</evidence>
<organism evidence="1 2">
    <name type="scientific">Phytophthora infestans</name>
    <name type="common">Potato late blight agent</name>
    <name type="synonym">Botrytis infestans</name>
    <dbReference type="NCBI Taxonomy" id="4787"/>
    <lineage>
        <taxon>Eukaryota</taxon>
        <taxon>Sar</taxon>
        <taxon>Stramenopiles</taxon>
        <taxon>Oomycota</taxon>
        <taxon>Peronosporomycetes</taxon>
        <taxon>Peronosporales</taxon>
        <taxon>Peronosporaceae</taxon>
        <taxon>Phytophthora</taxon>
    </lineage>
</organism>
<dbReference type="Proteomes" id="UP000602510">
    <property type="component" value="Unassembled WGS sequence"/>
</dbReference>
<accession>A0A833SPK2</accession>
<comment type="caution">
    <text evidence="1">The sequence shown here is derived from an EMBL/GenBank/DDBJ whole genome shotgun (WGS) entry which is preliminary data.</text>
</comment>
<evidence type="ECO:0000313" key="1">
    <source>
        <dbReference type="EMBL" id="KAF4034933.1"/>
    </source>
</evidence>
<protein>
    <submittedName>
        <fullName evidence="1">Uncharacterized protein</fullName>
    </submittedName>
</protein>
<sequence length="67" mass="8001">MTIVLFQNRWFSDHEQRTFEEDVTVVTGETAYDVDTLKAMRSWHTAASHFDILDEFIKWVEDFDNSQ</sequence>